<dbReference type="GO" id="GO:0016209">
    <property type="term" value="F:antioxidant activity"/>
    <property type="evidence" value="ECO:0007669"/>
    <property type="project" value="InterPro"/>
</dbReference>
<dbReference type="Pfam" id="PF00578">
    <property type="entry name" value="AhpC-TSA"/>
    <property type="match status" value="1"/>
</dbReference>
<dbReference type="Gene3D" id="3.40.30.10">
    <property type="entry name" value="Glutaredoxin"/>
    <property type="match status" value="1"/>
</dbReference>
<dbReference type="AlphaFoldDB" id="A0A382CCC5"/>
<evidence type="ECO:0000259" key="1">
    <source>
        <dbReference type="Pfam" id="PF00578"/>
    </source>
</evidence>
<accession>A0A382CCC5</accession>
<dbReference type="EMBL" id="UINC01033815">
    <property type="protein sequence ID" value="SVB23680.1"/>
    <property type="molecule type" value="Genomic_DNA"/>
</dbReference>
<feature type="domain" description="Alkyl hydroperoxide reductase subunit C/ Thiol specific antioxidant" evidence="1">
    <location>
        <begin position="4"/>
        <end position="43"/>
    </location>
</feature>
<dbReference type="GO" id="GO:0016491">
    <property type="term" value="F:oxidoreductase activity"/>
    <property type="evidence" value="ECO:0007669"/>
    <property type="project" value="InterPro"/>
</dbReference>
<dbReference type="SUPFAM" id="SSF52833">
    <property type="entry name" value="Thioredoxin-like"/>
    <property type="match status" value="1"/>
</dbReference>
<proteinExistence type="predicted"/>
<protein>
    <recommendedName>
        <fullName evidence="1">Alkyl hydroperoxide reductase subunit C/ Thiol specific antioxidant domain-containing protein</fullName>
    </recommendedName>
</protein>
<dbReference type="InterPro" id="IPR036249">
    <property type="entry name" value="Thioredoxin-like_sf"/>
</dbReference>
<reference evidence="2" key="1">
    <citation type="submission" date="2018-05" db="EMBL/GenBank/DDBJ databases">
        <authorList>
            <person name="Lanie J.A."/>
            <person name="Ng W.-L."/>
            <person name="Kazmierczak K.M."/>
            <person name="Andrzejewski T.M."/>
            <person name="Davidsen T.M."/>
            <person name="Wayne K.J."/>
            <person name="Tettelin H."/>
            <person name="Glass J.I."/>
            <person name="Rusch D."/>
            <person name="Podicherti R."/>
            <person name="Tsui H.-C.T."/>
            <person name="Winkler M.E."/>
        </authorList>
    </citation>
    <scope>NUCLEOTIDE SEQUENCE</scope>
</reference>
<evidence type="ECO:0000313" key="2">
    <source>
        <dbReference type="EMBL" id="SVB23680.1"/>
    </source>
</evidence>
<sequence length="44" mass="5016">MIEVGTEAPDFKLDSQFGTEYSLGQFKGNKNVMLVFYPLDWTPT</sequence>
<gene>
    <name evidence="2" type="ORF">METZ01_LOCUS176534</name>
</gene>
<organism evidence="2">
    <name type="scientific">marine metagenome</name>
    <dbReference type="NCBI Taxonomy" id="408172"/>
    <lineage>
        <taxon>unclassified sequences</taxon>
        <taxon>metagenomes</taxon>
        <taxon>ecological metagenomes</taxon>
    </lineage>
</organism>
<name>A0A382CCC5_9ZZZZ</name>
<dbReference type="InterPro" id="IPR000866">
    <property type="entry name" value="AhpC/TSA"/>
</dbReference>